<protein>
    <submittedName>
        <fullName evidence="2">TerB family tellurite resistance protein</fullName>
    </submittedName>
</protein>
<evidence type="ECO:0000313" key="3">
    <source>
        <dbReference type="Proteomes" id="UP000539350"/>
    </source>
</evidence>
<dbReference type="EMBL" id="JACFXU010000013">
    <property type="protein sequence ID" value="MBA6411933.1"/>
    <property type="molecule type" value="Genomic_DNA"/>
</dbReference>
<dbReference type="SUPFAM" id="SSF158682">
    <property type="entry name" value="TerB-like"/>
    <property type="match status" value="1"/>
</dbReference>
<proteinExistence type="predicted"/>
<sequence>MIQALKSLFVQPAKESPEALQQRLNLATAAILVETAQADFEQDSREQQLMQELLCDSLALPREEVQALVQQAQARVEQATSLYEFTRLINDNFDAEAKSSLILAMWRVAYADGNLDKYEEALIRQVADLTYVPHSEYIRCKLLAKSAQKQR</sequence>
<name>A0A7W2YJ53_9GAMM</name>
<dbReference type="Pfam" id="PF05099">
    <property type="entry name" value="TerB"/>
    <property type="match status" value="1"/>
</dbReference>
<dbReference type="RefSeq" id="WP_182168774.1">
    <property type="nucleotide sequence ID" value="NZ_JACFXU010000013.1"/>
</dbReference>
<organism evidence="2 3">
    <name type="scientific">Sediminihaliea albiluteola</name>
    <dbReference type="NCBI Taxonomy" id="2758564"/>
    <lineage>
        <taxon>Bacteria</taxon>
        <taxon>Pseudomonadati</taxon>
        <taxon>Pseudomonadota</taxon>
        <taxon>Gammaproteobacteria</taxon>
        <taxon>Cellvibrionales</taxon>
        <taxon>Halieaceae</taxon>
        <taxon>Sediminihaliea</taxon>
    </lineage>
</organism>
<dbReference type="InterPro" id="IPR029024">
    <property type="entry name" value="TerB-like"/>
</dbReference>
<dbReference type="CDD" id="cd07313">
    <property type="entry name" value="terB_like_2"/>
    <property type="match status" value="1"/>
</dbReference>
<reference evidence="2 3" key="1">
    <citation type="submission" date="2020-07" db="EMBL/GenBank/DDBJ databases">
        <title>Halieaceae bacterium, F7430, whole genome shotgun sequencing project.</title>
        <authorList>
            <person name="Jiang S."/>
            <person name="Liu Z.W."/>
            <person name="Du Z.J."/>
        </authorList>
    </citation>
    <scope>NUCLEOTIDE SEQUENCE [LARGE SCALE GENOMIC DNA]</scope>
    <source>
        <strain evidence="2 3">F7430</strain>
    </source>
</reference>
<dbReference type="Gene3D" id="1.10.3680.10">
    <property type="entry name" value="TerB-like"/>
    <property type="match status" value="1"/>
</dbReference>
<gene>
    <name evidence="2" type="ORF">H2508_02260</name>
</gene>
<accession>A0A7W2YJ53</accession>
<evidence type="ECO:0000259" key="1">
    <source>
        <dbReference type="Pfam" id="PF05099"/>
    </source>
</evidence>
<comment type="caution">
    <text evidence="2">The sequence shown here is derived from an EMBL/GenBank/DDBJ whole genome shotgun (WGS) entry which is preliminary data.</text>
</comment>
<dbReference type="Proteomes" id="UP000539350">
    <property type="component" value="Unassembled WGS sequence"/>
</dbReference>
<dbReference type="AlphaFoldDB" id="A0A7W2YJ53"/>
<feature type="domain" description="Co-chaperone DjlA N-terminal" evidence="1">
    <location>
        <begin position="26"/>
        <end position="141"/>
    </location>
</feature>
<dbReference type="InterPro" id="IPR007791">
    <property type="entry name" value="DjlA_N"/>
</dbReference>
<evidence type="ECO:0000313" key="2">
    <source>
        <dbReference type="EMBL" id="MBA6411933.1"/>
    </source>
</evidence>
<keyword evidence="3" id="KW-1185">Reference proteome</keyword>